<dbReference type="AlphaFoldDB" id="A0A6P8BH85"/>
<reference evidence="2" key="1">
    <citation type="journal article" date="2019" name="Mol. Biol. Evol.">
        <title>Blast fungal genomes show frequent chromosomal changes, gene gains and losses, and effector gene turnover.</title>
        <authorList>
            <person name="Gomez Luciano L.B."/>
            <person name="Jason Tsai I."/>
            <person name="Chuma I."/>
            <person name="Tosa Y."/>
            <person name="Chen Y.H."/>
            <person name="Li J.Y."/>
            <person name="Li M.Y."/>
            <person name="Jade Lu M.Y."/>
            <person name="Nakayashiki H."/>
            <person name="Li W.H."/>
        </authorList>
    </citation>
    <scope>NUCLEOTIDE SEQUENCE</scope>
    <source>
        <strain evidence="2">NI907</strain>
    </source>
</reference>
<dbReference type="Proteomes" id="UP000515153">
    <property type="component" value="Unplaced"/>
</dbReference>
<protein>
    <recommendedName>
        <fullName evidence="3">SnoaL-like domain-containing protein</fullName>
    </recommendedName>
</protein>
<proteinExistence type="predicted"/>
<evidence type="ECO:0008006" key="3">
    <source>
        <dbReference type="Google" id="ProtNLM"/>
    </source>
</evidence>
<dbReference type="GeneID" id="41955011"/>
<evidence type="ECO:0000313" key="1">
    <source>
        <dbReference type="Proteomes" id="UP000515153"/>
    </source>
</evidence>
<dbReference type="KEGG" id="pgri:PgNI_00012"/>
<dbReference type="GO" id="GO:0030638">
    <property type="term" value="P:polyketide metabolic process"/>
    <property type="evidence" value="ECO:0007669"/>
    <property type="project" value="InterPro"/>
</dbReference>
<reference evidence="2" key="3">
    <citation type="submission" date="2025-08" db="UniProtKB">
        <authorList>
            <consortium name="RefSeq"/>
        </authorList>
    </citation>
    <scope>IDENTIFICATION</scope>
    <source>
        <strain evidence="2">NI907</strain>
    </source>
</reference>
<sequence>MESLFREYIQSINSHEPEDRLAKFITNSNVEPRSLISLPAGFEELERASDVNLVILHILTGEASESLGAILAVRVTSKNNSSSSPKGAIVFRRHVFCRFQNATIFSIDIIDDVDALRNKESQTVRIPTWTARPAATGFLLRDAYWSYFECVSSRTMDKDLVKFTHDQIIFNGHQLSREQYRGAMEECHDVMADFNEDKQQLMARVTFEWTPIKTWNGIEPTGKRVKFSEHVFVWFDEGRMHTSVTLLDMESFKSQMRK</sequence>
<reference evidence="2" key="2">
    <citation type="submission" date="2019-10" db="EMBL/GenBank/DDBJ databases">
        <authorList>
            <consortium name="NCBI Genome Project"/>
        </authorList>
    </citation>
    <scope>NUCLEOTIDE SEQUENCE</scope>
    <source>
        <strain evidence="2">NI907</strain>
    </source>
</reference>
<accession>A0A6P8BH85</accession>
<name>A0A6P8BH85_PYRGI</name>
<dbReference type="Gene3D" id="3.10.450.50">
    <property type="match status" value="1"/>
</dbReference>
<dbReference type="SUPFAM" id="SSF54427">
    <property type="entry name" value="NTF2-like"/>
    <property type="match status" value="1"/>
</dbReference>
<dbReference type="Pfam" id="PF07366">
    <property type="entry name" value="SnoaL"/>
    <property type="match status" value="1"/>
</dbReference>
<evidence type="ECO:0000313" key="2">
    <source>
        <dbReference type="RefSeq" id="XP_030986560.1"/>
    </source>
</evidence>
<dbReference type="InterPro" id="IPR032710">
    <property type="entry name" value="NTF2-like_dom_sf"/>
</dbReference>
<keyword evidence="1" id="KW-1185">Reference proteome</keyword>
<dbReference type="RefSeq" id="XP_030986560.1">
    <property type="nucleotide sequence ID" value="XM_031120097.1"/>
</dbReference>
<dbReference type="InterPro" id="IPR009959">
    <property type="entry name" value="Cyclase_SnoaL-like"/>
</dbReference>
<organism evidence="1 2">
    <name type="scientific">Pyricularia grisea</name>
    <name type="common">Crabgrass-specific blast fungus</name>
    <name type="synonym">Magnaporthe grisea</name>
    <dbReference type="NCBI Taxonomy" id="148305"/>
    <lineage>
        <taxon>Eukaryota</taxon>
        <taxon>Fungi</taxon>
        <taxon>Dikarya</taxon>
        <taxon>Ascomycota</taxon>
        <taxon>Pezizomycotina</taxon>
        <taxon>Sordariomycetes</taxon>
        <taxon>Sordariomycetidae</taxon>
        <taxon>Magnaporthales</taxon>
        <taxon>Pyriculariaceae</taxon>
        <taxon>Pyricularia</taxon>
    </lineage>
</organism>
<gene>
    <name evidence="2" type="ORF">PgNI_00012</name>
</gene>